<name>A0A1V2HZV9_9ACTN</name>
<dbReference type="Pfam" id="PF03965">
    <property type="entry name" value="Penicillinase_R"/>
    <property type="match status" value="1"/>
</dbReference>
<evidence type="ECO:0000256" key="2">
    <source>
        <dbReference type="ARBA" id="ARBA00023015"/>
    </source>
</evidence>
<organism evidence="6 7">
    <name type="scientific">Pseudofrankia asymbiotica</name>
    <dbReference type="NCBI Taxonomy" id="1834516"/>
    <lineage>
        <taxon>Bacteria</taxon>
        <taxon>Bacillati</taxon>
        <taxon>Actinomycetota</taxon>
        <taxon>Actinomycetes</taxon>
        <taxon>Frankiales</taxon>
        <taxon>Frankiaceae</taxon>
        <taxon>Pseudofrankia</taxon>
    </lineage>
</organism>
<feature type="region of interest" description="Disordered" evidence="5">
    <location>
        <begin position="124"/>
        <end position="144"/>
    </location>
</feature>
<evidence type="ECO:0000256" key="5">
    <source>
        <dbReference type="SAM" id="MobiDB-lite"/>
    </source>
</evidence>
<evidence type="ECO:0000313" key="7">
    <source>
        <dbReference type="Proteomes" id="UP000188929"/>
    </source>
</evidence>
<proteinExistence type="inferred from homology"/>
<accession>A0A1V2HZV9</accession>
<keyword evidence="4" id="KW-0804">Transcription</keyword>
<dbReference type="InterPro" id="IPR036388">
    <property type="entry name" value="WH-like_DNA-bd_sf"/>
</dbReference>
<dbReference type="GO" id="GO:0045892">
    <property type="term" value="P:negative regulation of DNA-templated transcription"/>
    <property type="evidence" value="ECO:0007669"/>
    <property type="project" value="InterPro"/>
</dbReference>
<reference evidence="7" key="1">
    <citation type="submission" date="2016-10" db="EMBL/GenBank/DDBJ databases">
        <title>Frankia sp. NRRL B-16386 Genome sequencing.</title>
        <authorList>
            <person name="Ghodhbane-Gtari F."/>
            <person name="Swanson E."/>
            <person name="Gueddou A."/>
            <person name="Hezbri K."/>
            <person name="Ktari K."/>
            <person name="Nouioui I."/>
            <person name="Morris K."/>
            <person name="Simpson S."/>
            <person name="Abebe-Akele F."/>
            <person name="Thomas K."/>
            <person name="Gtari M."/>
            <person name="Tisa L.S."/>
        </authorList>
    </citation>
    <scope>NUCLEOTIDE SEQUENCE [LARGE SCALE GENOMIC DNA]</scope>
    <source>
        <strain evidence="7">NRRL B-16386</strain>
    </source>
</reference>
<sequence length="144" mass="15499">MAGRAHPRPSGGLENEVVACLAAAGEPLTATQVQAELGGDLAYTTVLTTLTRLYAKQALTRTPRGRAYAYQLVGDQTEAQAGLTARQMRKLLDAGVDRASVLSRFVDDLDEDSALILRDLLGRHPEGERAHPDPQAQRRLRGPG</sequence>
<dbReference type="Gene3D" id="1.10.10.10">
    <property type="entry name" value="Winged helix-like DNA-binding domain superfamily/Winged helix DNA-binding domain"/>
    <property type="match status" value="1"/>
</dbReference>
<dbReference type="AlphaFoldDB" id="A0A1V2HZV9"/>
<protein>
    <submittedName>
        <fullName evidence="6">CopY family transcriptional regulator</fullName>
    </submittedName>
</protein>
<evidence type="ECO:0000256" key="3">
    <source>
        <dbReference type="ARBA" id="ARBA00023125"/>
    </source>
</evidence>
<dbReference type="RefSeq" id="WP_076822909.1">
    <property type="nucleotide sequence ID" value="NZ_MOMC01000127.1"/>
</dbReference>
<comment type="caution">
    <text evidence="6">The sequence shown here is derived from an EMBL/GenBank/DDBJ whole genome shotgun (WGS) entry which is preliminary data.</text>
</comment>
<dbReference type="InterPro" id="IPR005650">
    <property type="entry name" value="BlaI_family"/>
</dbReference>
<evidence type="ECO:0000256" key="4">
    <source>
        <dbReference type="ARBA" id="ARBA00023163"/>
    </source>
</evidence>
<keyword evidence="2" id="KW-0805">Transcription regulation</keyword>
<dbReference type="SUPFAM" id="SSF46785">
    <property type="entry name" value="Winged helix' DNA-binding domain"/>
    <property type="match status" value="1"/>
</dbReference>
<dbReference type="STRING" id="1834516.BL253_37080"/>
<evidence type="ECO:0000256" key="1">
    <source>
        <dbReference type="ARBA" id="ARBA00011046"/>
    </source>
</evidence>
<dbReference type="OrthoDB" id="9813987at2"/>
<dbReference type="GO" id="GO:0003677">
    <property type="term" value="F:DNA binding"/>
    <property type="evidence" value="ECO:0007669"/>
    <property type="project" value="UniProtKB-KW"/>
</dbReference>
<dbReference type="Proteomes" id="UP000188929">
    <property type="component" value="Unassembled WGS sequence"/>
</dbReference>
<keyword evidence="7" id="KW-1185">Reference proteome</keyword>
<evidence type="ECO:0000313" key="6">
    <source>
        <dbReference type="EMBL" id="ONH22002.1"/>
    </source>
</evidence>
<gene>
    <name evidence="6" type="ORF">BL253_37080</name>
</gene>
<dbReference type="InterPro" id="IPR036390">
    <property type="entry name" value="WH_DNA-bd_sf"/>
</dbReference>
<comment type="similarity">
    <text evidence="1">Belongs to the BlaI transcriptional regulatory family.</text>
</comment>
<keyword evidence="3" id="KW-0238">DNA-binding</keyword>
<dbReference type="EMBL" id="MOMC01000127">
    <property type="protein sequence ID" value="ONH22002.1"/>
    <property type="molecule type" value="Genomic_DNA"/>
</dbReference>